<reference evidence="3" key="1">
    <citation type="submission" date="2021-01" db="EMBL/GenBank/DDBJ databases">
        <authorList>
            <person name="Corre E."/>
            <person name="Pelletier E."/>
            <person name="Niang G."/>
            <person name="Scheremetjew M."/>
            <person name="Finn R."/>
            <person name="Kale V."/>
            <person name="Holt S."/>
            <person name="Cochrane G."/>
            <person name="Meng A."/>
            <person name="Brown T."/>
            <person name="Cohen L."/>
        </authorList>
    </citation>
    <scope>NUCLEOTIDE SEQUENCE</scope>
    <source>
        <strain evidence="3">308</strain>
    </source>
</reference>
<accession>A0A7S1FT72</accession>
<evidence type="ECO:0000256" key="1">
    <source>
        <dbReference type="SAM" id="MobiDB-lite"/>
    </source>
</evidence>
<gene>
    <name evidence="3" type="ORF">CHYS00102_LOCUS13747</name>
</gene>
<organism evidence="3">
    <name type="scientific">Corethron hystrix</name>
    <dbReference type="NCBI Taxonomy" id="216773"/>
    <lineage>
        <taxon>Eukaryota</taxon>
        <taxon>Sar</taxon>
        <taxon>Stramenopiles</taxon>
        <taxon>Ochrophyta</taxon>
        <taxon>Bacillariophyta</taxon>
        <taxon>Coscinodiscophyceae</taxon>
        <taxon>Corethrophycidae</taxon>
        <taxon>Corethrales</taxon>
        <taxon>Corethraceae</taxon>
        <taxon>Corethron</taxon>
    </lineage>
</organism>
<sequence length="245" mass="28265">MPSEIPSDVPSKMPSDVPSDIPSMGPTKLPREVRISQYILSIYPFENYLSQIFLDYLNWITDQYISEHLAKNPLLSQRVRFRNKIVAQQVMDDTSNPENPSGTRLDVVISKTALVAHSDMENSFSKKLLDEQSMQLFIQAIYTEPKSIAEIQNHLHAFDSDVFPEEVGLKFGGFKSIAIQRRQPVHNSTNNSYQQKRYDPPFEFVEKNEKSYLDLVVVLSVFIGLMASFVLIRNVVKRRRRKLRI</sequence>
<feature type="region of interest" description="Disordered" evidence="1">
    <location>
        <begin position="1"/>
        <end position="28"/>
    </location>
</feature>
<feature type="transmembrane region" description="Helical" evidence="2">
    <location>
        <begin position="212"/>
        <end position="236"/>
    </location>
</feature>
<evidence type="ECO:0000313" key="3">
    <source>
        <dbReference type="EMBL" id="CAD8886549.1"/>
    </source>
</evidence>
<evidence type="ECO:0000256" key="2">
    <source>
        <dbReference type="SAM" id="Phobius"/>
    </source>
</evidence>
<keyword evidence="2" id="KW-0812">Transmembrane</keyword>
<name>A0A7S1FT72_9STRA</name>
<keyword evidence="2" id="KW-1133">Transmembrane helix</keyword>
<dbReference type="AlphaFoldDB" id="A0A7S1FT72"/>
<proteinExistence type="predicted"/>
<protein>
    <submittedName>
        <fullName evidence="3">Uncharacterized protein</fullName>
    </submittedName>
</protein>
<dbReference type="EMBL" id="HBFR01018920">
    <property type="protein sequence ID" value="CAD8886549.1"/>
    <property type="molecule type" value="Transcribed_RNA"/>
</dbReference>
<keyword evidence="2" id="KW-0472">Membrane</keyword>